<dbReference type="Proteomes" id="UP000248616">
    <property type="component" value="Unassembled WGS sequence"/>
</dbReference>
<protein>
    <submittedName>
        <fullName evidence="1">Uncharacterized protein</fullName>
    </submittedName>
</protein>
<name>A0A2W7C4Y9_9HYPH</name>
<dbReference type="RefSeq" id="WP_111545793.1">
    <property type="nucleotide sequence ID" value="NZ_MZXV01000040.1"/>
</dbReference>
<evidence type="ECO:0000313" key="2">
    <source>
        <dbReference type="Proteomes" id="UP000248616"/>
    </source>
</evidence>
<dbReference type="AlphaFoldDB" id="A0A2W7C4Y9"/>
<organism evidence="1 2">
    <name type="scientific">Mesorhizobium kowhaii</name>
    <dbReference type="NCBI Taxonomy" id="1300272"/>
    <lineage>
        <taxon>Bacteria</taxon>
        <taxon>Pseudomonadati</taxon>
        <taxon>Pseudomonadota</taxon>
        <taxon>Alphaproteobacteria</taxon>
        <taxon>Hyphomicrobiales</taxon>
        <taxon>Phyllobacteriaceae</taxon>
        <taxon>Mesorhizobium</taxon>
    </lineage>
</organism>
<sequence length="249" mass="28319">MELADFASQVADFDKASPRLQIRLFAWFLHTHEGKDVFDSADVRSCFTTLHLDPPQVSKYLPRMVDYKDLLKQKSGYKLQRTVRLELDAKYGTHHSVVQVSKLLTDLPGKVPDVAEKNFLAEAIKCYRIEAYRACIVMTWNLAYSHLLHWILNDPKRLSDFNTAIGKRYPKRAGLAISSYDDFLEELKEFEVIEICNTAGIVGRSIIKILKEKLDRRNTAAHPASVVIVQSQADDVITDLVNNVVLALN</sequence>
<proteinExistence type="predicted"/>
<reference evidence="2" key="1">
    <citation type="submission" date="2017-03" db="EMBL/GenBank/DDBJ databases">
        <authorList>
            <person name="Safronova V.I."/>
            <person name="Sazanova A.L."/>
            <person name="Chirak E.R."/>
        </authorList>
    </citation>
    <scope>NUCLEOTIDE SEQUENCE [LARGE SCALE GENOMIC DNA]</scope>
    <source>
        <strain evidence="2">Ach-343</strain>
    </source>
</reference>
<keyword evidence="2" id="KW-1185">Reference proteome</keyword>
<dbReference type="OrthoDB" id="1399884at2"/>
<dbReference type="EMBL" id="MZXV01000040">
    <property type="protein sequence ID" value="PZV36888.1"/>
    <property type="molecule type" value="Genomic_DNA"/>
</dbReference>
<accession>A0A2W7C4Y9</accession>
<gene>
    <name evidence="1" type="ORF">B5V02_19495</name>
</gene>
<evidence type="ECO:0000313" key="1">
    <source>
        <dbReference type="EMBL" id="PZV36888.1"/>
    </source>
</evidence>
<comment type="caution">
    <text evidence="1">The sequence shown here is derived from an EMBL/GenBank/DDBJ whole genome shotgun (WGS) entry which is preliminary data.</text>
</comment>